<dbReference type="EC" id="6.3.5.4" evidence="3"/>
<dbReference type="PIRSF" id="PIRSF001589">
    <property type="entry name" value="Asn_synthetase_glu-h"/>
    <property type="match status" value="1"/>
</dbReference>
<dbReference type="AlphaFoldDB" id="A0A7X1FU26"/>
<evidence type="ECO:0000256" key="9">
    <source>
        <dbReference type="PIRSR" id="PIRSR001589-2"/>
    </source>
</evidence>
<dbReference type="NCBIfam" id="TIGR01536">
    <property type="entry name" value="asn_synth_AEB"/>
    <property type="match status" value="1"/>
</dbReference>
<dbReference type="GO" id="GO:0016740">
    <property type="term" value="F:transferase activity"/>
    <property type="evidence" value="ECO:0007669"/>
    <property type="project" value="UniProtKB-KW"/>
</dbReference>
<evidence type="ECO:0000259" key="11">
    <source>
        <dbReference type="PROSITE" id="PS51278"/>
    </source>
</evidence>
<dbReference type="SUPFAM" id="SSF56235">
    <property type="entry name" value="N-terminal nucleophile aminohydrolases (Ntn hydrolases)"/>
    <property type="match status" value="1"/>
</dbReference>
<evidence type="ECO:0000256" key="2">
    <source>
        <dbReference type="ARBA" id="ARBA00005752"/>
    </source>
</evidence>
<dbReference type="RefSeq" id="WP_185664656.1">
    <property type="nucleotide sequence ID" value="NZ_JACLAW010000009.1"/>
</dbReference>
<evidence type="ECO:0000313" key="13">
    <source>
        <dbReference type="Proteomes" id="UP000566813"/>
    </source>
</evidence>
<reference evidence="12 13" key="1">
    <citation type="submission" date="2020-08" db="EMBL/GenBank/DDBJ databases">
        <title>The genome sequence of type strain Novosphingobium flavum NBRC 111647.</title>
        <authorList>
            <person name="Liu Y."/>
        </authorList>
    </citation>
    <scope>NUCLEOTIDE SEQUENCE [LARGE SCALE GENOMIC DNA]</scope>
    <source>
        <strain evidence="12 13">NBRC 111647</strain>
    </source>
</reference>
<dbReference type="NCBIfam" id="TIGR03108">
    <property type="entry name" value="eps_aminotran_1"/>
    <property type="match status" value="1"/>
</dbReference>
<keyword evidence="8" id="KW-0028">Amino-acid biosynthesis</keyword>
<name>A0A7X1FU26_9SPHN</name>
<dbReference type="Proteomes" id="UP000566813">
    <property type="component" value="Unassembled WGS sequence"/>
</dbReference>
<keyword evidence="5 9" id="KW-0067">ATP-binding</keyword>
<proteinExistence type="inferred from homology"/>
<feature type="binding site" evidence="9">
    <location>
        <begin position="363"/>
        <end position="364"/>
    </location>
    <ligand>
        <name>ATP</name>
        <dbReference type="ChEBI" id="CHEBI:30616"/>
    </ligand>
</feature>
<dbReference type="Pfam" id="PF00733">
    <property type="entry name" value="Asn_synthase"/>
    <property type="match status" value="1"/>
</dbReference>
<dbReference type="InterPro" id="IPR006426">
    <property type="entry name" value="Asn_synth_AEB"/>
</dbReference>
<evidence type="ECO:0000313" key="12">
    <source>
        <dbReference type="EMBL" id="MBC2666352.1"/>
    </source>
</evidence>
<dbReference type="InterPro" id="IPR017539">
    <property type="entry name" value="XrtA_amidotfase"/>
</dbReference>
<dbReference type="GO" id="GO:0004066">
    <property type="term" value="F:asparagine synthase (glutamine-hydrolyzing) activity"/>
    <property type="evidence" value="ECO:0007669"/>
    <property type="project" value="UniProtKB-EC"/>
</dbReference>
<dbReference type="PROSITE" id="PS51278">
    <property type="entry name" value="GATASE_TYPE_2"/>
    <property type="match status" value="1"/>
</dbReference>
<dbReference type="InterPro" id="IPR029055">
    <property type="entry name" value="Ntn_hydrolases_N"/>
</dbReference>
<accession>A0A7X1FU26</accession>
<feature type="binding site" evidence="9">
    <location>
        <position position="100"/>
    </location>
    <ligand>
        <name>L-glutamine</name>
        <dbReference type="ChEBI" id="CHEBI:58359"/>
    </ligand>
</feature>
<comment type="similarity">
    <text evidence="2">Belongs to the asparagine synthetase family.</text>
</comment>
<evidence type="ECO:0000256" key="6">
    <source>
        <dbReference type="ARBA" id="ARBA00022962"/>
    </source>
</evidence>
<dbReference type="Gene3D" id="3.60.20.10">
    <property type="entry name" value="Glutamine Phosphoribosylpyrophosphate, subunit 1, domain 1"/>
    <property type="match status" value="1"/>
</dbReference>
<keyword evidence="12" id="KW-0808">Transferase</keyword>
<comment type="caution">
    <text evidence="12">The sequence shown here is derived from an EMBL/GenBank/DDBJ whole genome shotgun (WGS) entry which is preliminary data.</text>
</comment>
<evidence type="ECO:0000256" key="3">
    <source>
        <dbReference type="ARBA" id="ARBA00012737"/>
    </source>
</evidence>
<evidence type="ECO:0000256" key="5">
    <source>
        <dbReference type="ARBA" id="ARBA00022840"/>
    </source>
</evidence>
<evidence type="ECO:0000256" key="10">
    <source>
        <dbReference type="PIRSR" id="PIRSR001589-3"/>
    </source>
</evidence>
<keyword evidence="4 9" id="KW-0547">Nucleotide-binding</keyword>
<evidence type="ECO:0000256" key="8">
    <source>
        <dbReference type="PIRSR" id="PIRSR001589-1"/>
    </source>
</evidence>
<dbReference type="CDD" id="cd01991">
    <property type="entry name" value="Asn_synthase_B_C"/>
    <property type="match status" value="1"/>
</dbReference>
<gene>
    <name evidence="12" type="ORF">H7F51_12555</name>
</gene>
<feature type="active site" description="For GATase activity" evidence="8">
    <location>
        <position position="2"/>
    </location>
</feature>
<dbReference type="PANTHER" id="PTHR43284">
    <property type="entry name" value="ASPARAGINE SYNTHETASE (GLUTAMINE-HYDROLYZING)"/>
    <property type="match status" value="1"/>
</dbReference>
<protein>
    <recommendedName>
        <fullName evidence="3">asparagine synthase (glutamine-hydrolyzing)</fullName>
        <ecNumber evidence="3">6.3.5.4</ecNumber>
    </recommendedName>
</protein>
<dbReference type="GO" id="GO:0006529">
    <property type="term" value="P:asparagine biosynthetic process"/>
    <property type="evidence" value="ECO:0007669"/>
    <property type="project" value="UniProtKB-KW"/>
</dbReference>
<comment type="pathway">
    <text evidence="1">Amino-acid biosynthesis; L-asparagine biosynthesis; L-asparagine from L-aspartate (L-Gln route): step 1/1.</text>
</comment>
<feature type="domain" description="Glutamine amidotransferase type-2" evidence="11">
    <location>
        <begin position="2"/>
        <end position="214"/>
    </location>
</feature>
<dbReference type="InterPro" id="IPR051786">
    <property type="entry name" value="ASN_synthetase/amidase"/>
</dbReference>
<evidence type="ECO:0000256" key="4">
    <source>
        <dbReference type="ARBA" id="ARBA00022741"/>
    </source>
</evidence>
<keyword evidence="6 8" id="KW-0315">Glutamine amidotransferase</keyword>
<dbReference type="GO" id="GO:0005829">
    <property type="term" value="C:cytosol"/>
    <property type="evidence" value="ECO:0007669"/>
    <property type="project" value="TreeGrafter"/>
</dbReference>
<evidence type="ECO:0000256" key="7">
    <source>
        <dbReference type="ARBA" id="ARBA00048741"/>
    </source>
</evidence>
<keyword evidence="13" id="KW-1185">Reference proteome</keyword>
<evidence type="ECO:0000256" key="1">
    <source>
        <dbReference type="ARBA" id="ARBA00005187"/>
    </source>
</evidence>
<dbReference type="InterPro" id="IPR014729">
    <property type="entry name" value="Rossmann-like_a/b/a_fold"/>
</dbReference>
<dbReference type="InterPro" id="IPR017932">
    <property type="entry name" value="GATase_2_dom"/>
</dbReference>
<dbReference type="SUPFAM" id="SSF52402">
    <property type="entry name" value="Adenine nucleotide alpha hydrolases-like"/>
    <property type="match status" value="1"/>
</dbReference>
<dbReference type="Pfam" id="PF13537">
    <property type="entry name" value="GATase_7"/>
    <property type="match status" value="1"/>
</dbReference>
<feature type="binding site" evidence="9">
    <location>
        <position position="291"/>
    </location>
    <ligand>
        <name>ATP</name>
        <dbReference type="ChEBI" id="CHEBI:30616"/>
    </ligand>
</feature>
<dbReference type="InterPro" id="IPR001962">
    <property type="entry name" value="Asn_synthase"/>
</dbReference>
<dbReference type="GO" id="GO:0005524">
    <property type="term" value="F:ATP binding"/>
    <property type="evidence" value="ECO:0007669"/>
    <property type="project" value="UniProtKB-KW"/>
</dbReference>
<dbReference type="PANTHER" id="PTHR43284:SF1">
    <property type="entry name" value="ASPARAGINE SYNTHETASE"/>
    <property type="match status" value="1"/>
</dbReference>
<sequence>MCGIAGLYHLATPKPVDPARLERMADAMVHRGPDGGGVWTGPGVGLAHRRLSIIDVAGSPQPMASSDGRCILVFNGEIYNFRELRAELKAAGATFHTDGDSEVILAAWQKWGVDCLPRLSGMFAFAIYDLAARTLLLARDRLGVKPLFLAPLSDGSLAFASELKGLLAHPLLRREADPLAVEDYLAWGYVPDHRSILKGVEKLPAGHYLLLRHGAPLPCPVRWWDISFAERHRGKAADLEAELLHHLREAVSSRMVADVPLGAFLSGGVDSSSVVALMAEISADPVRTCSIGFDAAALDETSYADEVARRFGTDHRSRTVSADDFDHVDTLAAMFDEPFADASALPTWRVCQLARESVTVALSGDGADEALAGYRRHRFHHAEDRLRRLLPQPLRGPLFGALGSLYPKADWAPRPLRAKSTLISLASSSDLGYCQALAIVPESGRQALYSPQLKAQLGDYRAEQPLLELMARAPARSGLDRAQYADLAFWLPGDILTKVDRTSMAVSLEAREPLLDHRLLEFSARLPENLRIRQGQGKWLMKQAMRRYLPEPILFRPKQGFVTPIAQWFRGPLAETARTIATSATLARTGWFDPSRIGALAEAHISGRADNSRLLWQLLMLDRSLTRLKIA</sequence>
<dbReference type="InterPro" id="IPR033738">
    <property type="entry name" value="AsnB_N"/>
</dbReference>
<organism evidence="12 13">
    <name type="scientific">Novosphingobium flavum</name>
    <dbReference type="NCBI Taxonomy" id="1778672"/>
    <lineage>
        <taxon>Bacteria</taxon>
        <taxon>Pseudomonadati</taxon>
        <taxon>Pseudomonadota</taxon>
        <taxon>Alphaproteobacteria</taxon>
        <taxon>Sphingomonadales</taxon>
        <taxon>Sphingomonadaceae</taxon>
        <taxon>Novosphingobium</taxon>
    </lineage>
</organism>
<dbReference type="Gene3D" id="3.40.50.620">
    <property type="entry name" value="HUPs"/>
    <property type="match status" value="2"/>
</dbReference>
<comment type="catalytic activity">
    <reaction evidence="7">
        <text>L-aspartate + L-glutamine + ATP + H2O = L-asparagine + L-glutamate + AMP + diphosphate + H(+)</text>
        <dbReference type="Rhea" id="RHEA:12228"/>
        <dbReference type="ChEBI" id="CHEBI:15377"/>
        <dbReference type="ChEBI" id="CHEBI:15378"/>
        <dbReference type="ChEBI" id="CHEBI:29985"/>
        <dbReference type="ChEBI" id="CHEBI:29991"/>
        <dbReference type="ChEBI" id="CHEBI:30616"/>
        <dbReference type="ChEBI" id="CHEBI:33019"/>
        <dbReference type="ChEBI" id="CHEBI:58048"/>
        <dbReference type="ChEBI" id="CHEBI:58359"/>
        <dbReference type="ChEBI" id="CHEBI:456215"/>
        <dbReference type="EC" id="6.3.5.4"/>
    </reaction>
</comment>
<dbReference type="CDD" id="cd00712">
    <property type="entry name" value="AsnB"/>
    <property type="match status" value="1"/>
</dbReference>
<feature type="site" description="Important for beta-aspartyl-AMP intermediate formation" evidence="10">
    <location>
        <position position="365"/>
    </location>
</feature>
<keyword evidence="8" id="KW-0061">Asparagine biosynthesis</keyword>
<dbReference type="EMBL" id="JACLAW010000009">
    <property type="protein sequence ID" value="MBC2666352.1"/>
    <property type="molecule type" value="Genomic_DNA"/>
</dbReference>